<reference evidence="4" key="1">
    <citation type="journal article" date="2019" name="Int. J. Syst. Evol. Microbiol.">
        <title>The Global Catalogue of Microorganisms (GCM) 10K type strain sequencing project: providing services to taxonomists for standard genome sequencing and annotation.</title>
        <authorList>
            <consortium name="The Broad Institute Genomics Platform"/>
            <consortium name="The Broad Institute Genome Sequencing Center for Infectious Disease"/>
            <person name="Wu L."/>
            <person name="Ma J."/>
        </authorList>
    </citation>
    <scope>NUCLEOTIDE SEQUENCE [LARGE SCALE GENOMIC DNA]</scope>
    <source>
        <strain evidence="4">TBRC 1276</strain>
    </source>
</reference>
<organism evidence="3 4">
    <name type="scientific">Nonomuraea purpurea</name>
    <dbReference type="NCBI Taxonomy" id="1849276"/>
    <lineage>
        <taxon>Bacteria</taxon>
        <taxon>Bacillati</taxon>
        <taxon>Actinomycetota</taxon>
        <taxon>Actinomycetes</taxon>
        <taxon>Streptosporangiales</taxon>
        <taxon>Streptosporangiaceae</taxon>
        <taxon>Nonomuraea</taxon>
    </lineage>
</organism>
<dbReference type="SUPFAM" id="SSF56349">
    <property type="entry name" value="DNA breaking-rejoining enzymes"/>
    <property type="match status" value="1"/>
</dbReference>
<evidence type="ECO:0000313" key="4">
    <source>
        <dbReference type="Proteomes" id="UP001595851"/>
    </source>
</evidence>
<evidence type="ECO:0000256" key="1">
    <source>
        <dbReference type="ARBA" id="ARBA00023172"/>
    </source>
</evidence>
<evidence type="ECO:0000256" key="2">
    <source>
        <dbReference type="SAM" id="MobiDB-lite"/>
    </source>
</evidence>
<comment type="caution">
    <text evidence="3">The sequence shown here is derived from an EMBL/GenBank/DDBJ whole genome shotgun (WGS) entry which is preliminary data.</text>
</comment>
<accession>A0ABV8GRY2</accession>
<keyword evidence="4" id="KW-1185">Reference proteome</keyword>
<proteinExistence type="predicted"/>
<dbReference type="InterPro" id="IPR013762">
    <property type="entry name" value="Integrase-like_cat_sf"/>
</dbReference>
<dbReference type="InterPro" id="IPR011010">
    <property type="entry name" value="DNA_brk_join_enz"/>
</dbReference>
<dbReference type="Proteomes" id="UP001595851">
    <property type="component" value="Unassembled WGS sequence"/>
</dbReference>
<name>A0ABV8GRY2_9ACTN</name>
<feature type="region of interest" description="Disordered" evidence="2">
    <location>
        <begin position="15"/>
        <end position="38"/>
    </location>
</feature>
<dbReference type="EMBL" id="JBHSBI010000039">
    <property type="protein sequence ID" value="MFC4014999.1"/>
    <property type="molecule type" value="Genomic_DNA"/>
</dbReference>
<evidence type="ECO:0008006" key="5">
    <source>
        <dbReference type="Google" id="ProtNLM"/>
    </source>
</evidence>
<gene>
    <name evidence="3" type="ORF">ACFOY2_47840</name>
</gene>
<keyword evidence="1" id="KW-0233">DNA recombination</keyword>
<dbReference type="Gene3D" id="1.10.443.10">
    <property type="entry name" value="Intergrase catalytic core"/>
    <property type="match status" value="1"/>
</dbReference>
<sequence>MVSPARADALTDVPVGAGQIPGLRPRRNPGDGGEVPGADVDLIDGLDPQARRAVDAWLRERPSTAARQLGLQAMASFLRWLSVAEPDVAPLAATGTHVDAYCQAALTGGLTVGVRRPGRPLAKATVGRRRTALASFYAFVWRCGALRPRRAGDGMRPLTRQERRLLRQGVAHLAADGRSTEAVAVALLVSCGASVSALAGMTAEDVHAVAGGGIVTLRDSRGDVVAFPVPPLARPFLRAMCRSRSAGEPLLRRGDGQALDLEWVTGALVEAALVAGIPEQRAKVLHPHMMRAPTVSELVHSAP</sequence>
<evidence type="ECO:0000313" key="3">
    <source>
        <dbReference type="EMBL" id="MFC4014999.1"/>
    </source>
</evidence>
<protein>
    <recommendedName>
        <fullName evidence="5">Integrase</fullName>
    </recommendedName>
</protein>